<accession>A0AAW2Q834</accession>
<dbReference type="PANTHER" id="PTHR33325">
    <property type="entry name" value="ZINC FINGER, CCHC-TYPE-RELATED"/>
    <property type="match status" value="1"/>
</dbReference>
<name>A0AAW2Q834_9LAMI</name>
<proteinExistence type="predicted"/>
<sequence>MFRIVSKLRLCGKDVTDEQILEKIFSTFHASNLVLQQQYMECGFNTYSELISCLLFAEENNQLLLNNHHTRPTGSKPLPKNSVALPEANVTSSRKGSGRYHGSPRGHSSGWGCGRSRGNDRRNHHNTWINPNIQKNNGNKTKNQQEKTTNGDLCHRCGMSGHWFHTCLMAQHLVKLYQASLKANGKEVETNLLRLESQTIPI</sequence>
<dbReference type="SUPFAM" id="SSF57756">
    <property type="entry name" value="Retrovirus zinc finger-like domains"/>
    <property type="match status" value="1"/>
</dbReference>
<reference evidence="2" key="1">
    <citation type="submission" date="2020-06" db="EMBL/GenBank/DDBJ databases">
        <authorList>
            <person name="Li T."/>
            <person name="Hu X."/>
            <person name="Zhang T."/>
            <person name="Song X."/>
            <person name="Zhang H."/>
            <person name="Dai N."/>
            <person name="Sheng W."/>
            <person name="Hou X."/>
            <person name="Wei L."/>
        </authorList>
    </citation>
    <scope>NUCLEOTIDE SEQUENCE</scope>
    <source>
        <strain evidence="2">G01</strain>
        <tissue evidence="2">Leaf</tissue>
    </source>
</reference>
<evidence type="ECO:0008006" key="3">
    <source>
        <dbReference type="Google" id="ProtNLM"/>
    </source>
</evidence>
<dbReference type="GO" id="GO:0008270">
    <property type="term" value="F:zinc ion binding"/>
    <property type="evidence" value="ECO:0007669"/>
    <property type="project" value="InterPro"/>
</dbReference>
<dbReference type="PANTHER" id="PTHR33325:SF11">
    <property type="entry name" value="COLD SHOCK DOMAIN-CONTAINING PROTEIN 4-LIKE"/>
    <property type="match status" value="1"/>
</dbReference>
<dbReference type="AlphaFoldDB" id="A0AAW2Q834"/>
<comment type="caution">
    <text evidence="2">The sequence shown here is derived from an EMBL/GenBank/DDBJ whole genome shotgun (WGS) entry which is preliminary data.</text>
</comment>
<organism evidence="2">
    <name type="scientific">Sesamum angustifolium</name>
    <dbReference type="NCBI Taxonomy" id="2727405"/>
    <lineage>
        <taxon>Eukaryota</taxon>
        <taxon>Viridiplantae</taxon>
        <taxon>Streptophyta</taxon>
        <taxon>Embryophyta</taxon>
        <taxon>Tracheophyta</taxon>
        <taxon>Spermatophyta</taxon>
        <taxon>Magnoliopsida</taxon>
        <taxon>eudicotyledons</taxon>
        <taxon>Gunneridae</taxon>
        <taxon>Pentapetalae</taxon>
        <taxon>asterids</taxon>
        <taxon>lamiids</taxon>
        <taxon>Lamiales</taxon>
        <taxon>Pedaliaceae</taxon>
        <taxon>Sesamum</taxon>
    </lineage>
</organism>
<feature type="region of interest" description="Disordered" evidence="1">
    <location>
        <begin position="68"/>
        <end position="148"/>
    </location>
</feature>
<feature type="compositionally biased region" description="Low complexity" evidence="1">
    <location>
        <begin position="132"/>
        <end position="148"/>
    </location>
</feature>
<reference evidence="2" key="2">
    <citation type="journal article" date="2024" name="Plant">
        <title>Genomic evolution and insights into agronomic trait innovations of Sesamum species.</title>
        <authorList>
            <person name="Miao H."/>
            <person name="Wang L."/>
            <person name="Qu L."/>
            <person name="Liu H."/>
            <person name="Sun Y."/>
            <person name="Le M."/>
            <person name="Wang Q."/>
            <person name="Wei S."/>
            <person name="Zheng Y."/>
            <person name="Lin W."/>
            <person name="Duan Y."/>
            <person name="Cao H."/>
            <person name="Xiong S."/>
            <person name="Wang X."/>
            <person name="Wei L."/>
            <person name="Li C."/>
            <person name="Ma Q."/>
            <person name="Ju M."/>
            <person name="Zhao R."/>
            <person name="Li G."/>
            <person name="Mu C."/>
            <person name="Tian Q."/>
            <person name="Mei H."/>
            <person name="Zhang T."/>
            <person name="Gao T."/>
            <person name="Zhang H."/>
        </authorList>
    </citation>
    <scope>NUCLEOTIDE SEQUENCE</scope>
    <source>
        <strain evidence="2">G01</strain>
    </source>
</reference>
<dbReference type="InterPro" id="IPR036875">
    <property type="entry name" value="Znf_CCHC_sf"/>
</dbReference>
<gene>
    <name evidence="2" type="ORF">Sangu_0490200</name>
</gene>
<protein>
    <recommendedName>
        <fullName evidence="3">CCHC-type domain-containing protein</fullName>
    </recommendedName>
</protein>
<evidence type="ECO:0000256" key="1">
    <source>
        <dbReference type="SAM" id="MobiDB-lite"/>
    </source>
</evidence>
<evidence type="ECO:0000313" key="2">
    <source>
        <dbReference type="EMBL" id="KAL0363926.1"/>
    </source>
</evidence>
<dbReference type="GO" id="GO:0003676">
    <property type="term" value="F:nucleic acid binding"/>
    <property type="evidence" value="ECO:0007669"/>
    <property type="project" value="InterPro"/>
</dbReference>
<dbReference type="EMBL" id="JACGWK010000003">
    <property type="protein sequence ID" value="KAL0363926.1"/>
    <property type="molecule type" value="Genomic_DNA"/>
</dbReference>